<name>A0ABW2XMA6_9ACTN</name>
<dbReference type="Pfam" id="PF00072">
    <property type="entry name" value="Response_reg"/>
    <property type="match status" value="1"/>
</dbReference>
<feature type="region of interest" description="Disordered" evidence="3">
    <location>
        <begin position="156"/>
        <end position="212"/>
    </location>
</feature>
<keyword evidence="6" id="KW-1185">Reference proteome</keyword>
<dbReference type="InterPro" id="IPR011006">
    <property type="entry name" value="CheY-like_superfamily"/>
</dbReference>
<dbReference type="RefSeq" id="WP_131762124.1">
    <property type="nucleotide sequence ID" value="NZ_CAACUY010000212.1"/>
</dbReference>
<gene>
    <name evidence="5" type="ORF">ACFQZM_23645</name>
</gene>
<reference evidence="6" key="1">
    <citation type="journal article" date="2019" name="Int. J. Syst. Evol. Microbiol.">
        <title>The Global Catalogue of Microorganisms (GCM) 10K type strain sequencing project: providing services to taxonomists for standard genome sequencing and annotation.</title>
        <authorList>
            <consortium name="The Broad Institute Genomics Platform"/>
            <consortium name="The Broad Institute Genome Sequencing Center for Infectious Disease"/>
            <person name="Wu L."/>
            <person name="Ma J."/>
        </authorList>
    </citation>
    <scope>NUCLEOTIDE SEQUENCE [LARGE SCALE GENOMIC DNA]</scope>
    <source>
        <strain evidence="6">JCM 9371</strain>
    </source>
</reference>
<dbReference type="Proteomes" id="UP001597063">
    <property type="component" value="Unassembled WGS sequence"/>
</dbReference>
<evidence type="ECO:0000256" key="1">
    <source>
        <dbReference type="ARBA" id="ARBA00022553"/>
    </source>
</evidence>
<dbReference type="PANTHER" id="PTHR44591:SF3">
    <property type="entry name" value="RESPONSE REGULATORY DOMAIN-CONTAINING PROTEIN"/>
    <property type="match status" value="1"/>
</dbReference>
<feature type="modified residue" description="4-aspartylphosphate" evidence="2">
    <location>
        <position position="55"/>
    </location>
</feature>
<evidence type="ECO:0000259" key="4">
    <source>
        <dbReference type="PROSITE" id="PS50110"/>
    </source>
</evidence>
<accession>A0ABW2XMA6</accession>
<feature type="compositionally biased region" description="Basic and acidic residues" evidence="3">
    <location>
        <begin position="170"/>
        <end position="197"/>
    </location>
</feature>
<dbReference type="InterPro" id="IPR050595">
    <property type="entry name" value="Bact_response_regulator"/>
</dbReference>
<dbReference type="InterPro" id="IPR001789">
    <property type="entry name" value="Sig_transdc_resp-reg_receiver"/>
</dbReference>
<sequence length="242" mass="27222">MDDKAKILLVDDREENLIALEAILSSLDQDLVRARSGEDALKALLTDEYAVILLDVVMPGMDGFETARDIKRRKKTRDLPIIFLTAVNSDPDYAFRGYAAGAVDFISKPFDPWVLRAKVSVFVELHNKNKQLRDQTTLLREQAALLREQAALLQVRAAGGGAEEGPEEGLPPHDRRDPPEWEPEREPGRAVRERLAAVEEQAESVSKRVPADLREELREEFAELDRRLAELRELIESDASAS</sequence>
<comment type="caution">
    <text evidence="5">The sequence shown here is derived from an EMBL/GenBank/DDBJ whole genome shotgun (WGS) entry which is preliminary data.</text>
</comment>
<protein>
    <submittedName>
        <fullName evidence="5">Two-component system response regulator</fullName>
    </submittedName>
</protein>
<dbReference type="PROSITE" id="PS50110">
    <property type="entry name" value="RESPONSE_REGULATORY"/>
    <property type="match status" value="1"/>
</dbReference>
<proteinExistence type="predicted"/>
<dbReference type="SMART" id="SM00448">
    <property type="entry name" value="REC"/>
    <property type="match status" value="1"/>
</dbReference>
<organism evidence="5 6">
    <name type="scientific">Actinomadura fibrosa</name>
    <dbReference type="NCBI Taxonomy" id="111802"/>
    <lineage>
        <taxon>Bacteria</taxon>
        <taxon>Bacillati</taxon>
        <taxon>Actinomycetota</taxon>
        <taxon>Actinomycetes</taxon>
        <taxon>Streptosporangiales</taxon>
        <taxon>Thermomonosporaceae</taxon>
        <taxon>Actinomadura</taxon>
    </lineage>
</organism>
<evidence type="ECO:0000256" key="2">
    <source>
        <dbReference type="PROSITE-ProRule" id="PRU00169"/>
    </source>
</evidence>
<feature type="domain" description="Response regulatory" evidence="4">
    <location>
        <begin position="6"/>
        <end position="123"/>
    </location>
</feature>
<evidence type="ECO:0000313" key="6">
    <source>
        <dbReference type="Proteomes" id="UP001597063"/>
    </source>
</evidence>
<dbReference type="EMBL" id="JBHTGP010000012">
    <property type="protein sequence ID" value="MFD0687511.1"/>
    <property type="molecule type" value="Genomic_DNA"/>
</dbReference>
<evidence type="ECO:0000256" key="3">
    <source>
        <dbReference type="SAM" id="MobiDB-lite"/>
    </source>
</evidence>
<dbReference type="PANTHER" id="PTHR44591">
    <property type="entry name" value="STRESS RESPONSE REGULATOR PROTEIN 1"/>
    <property type="match status" value="1"/>
</dbReference>
<keyword evidence="1 2" id="KW-0597">Phosphoprotein</keyword>
<evidence type="ECO:0000313" key="5">
    <source>
        <dbReference type="EMBL" id="MFD0687511.1"/>
    </source>
</evidence>
<dbReference type="Gene3D" id="3.40.50.2300">
    <property type="match status" value="1"/>
</dbReference>
<dbReference type="SUPFAM" id="SSF52172">
    <property type="entry name" value="CheY-like"/>
    <property type="match status" value="1"/>
</dbReference>